<keyword evidence="1" id="KW-0812">Transmembrane</keyword>
<protein>
    <submittedName>
        <fullName evidence="2">Uncharacterized protein</fullName>
    </submittedName>
</protein>
<feature type="transmembrane region" description="Helical" evidence="1">
    <location>
        <begin position="170"/>
        <end position="188"/>
    </location>
</feature>
<organism evidence="2 3">
    <name type="scientific">Candidatus Desulfovibrio intestinavium</name>
    <dbReference type="NCBI Taxonomy" id="2838534"/>
    <lineage>
        <taxon>Bacteria</taxon>
        <taxon>Pseudomonadati</taxon>
        <taxon>Thermodesulfobacteriota</taxon>
        <taxon>Desulfovibrionia</taxon>
        <taxon>Desulfovibrionales</taxon>
        <taxon>Desulfovibrionaceae</taxon>
        <taxon>Desulfovibrio</taxon>
    </lineage>
</organism>
<reference evidence="2" key="2">
    <citation type="submission" date="2021-04" db="EMBL/GenBank/DDBJ databases">
        <authorList>
            <person name="Gilroy R."/>
        </authorList>
    </citation>
    <scope>NUCLEOTIDE SEQUENCE</scope>
    <source>
        <strain evidence="2">5032</strain>
    </source>
</reference>
<feature type="transmembrane region" description="Helical" evidence="1">
    <location>
        <begin position="232"/>
        <end position="255"/>
    </location>
</feature>
<reference evidence="2" key="1">
    <citation type="journal article" date="2021" name="PeerJ">
        <title>Extensive microbial diversity within the chicken gut microbiome revealed by metagenomics and culture.</title>
        <authorList>
            <person name="Gilroy R."/>
            <person name="Ravi A."/>
            <person name="Getino M."/>
            <person name="Pursley I."/>
            <person name="Horton D.L."/>
            <person name="Alikhan N.F."/>
            <person name="Baker D."/>
            <person name="Gharbi K."/>
            <person name="Hall N."/>
            <person name="Watson M."/>
            <person name="Adriaenssens E.M."/>
            <person name="Foster-Nyarko E."/>
            <person name="Jarju S."/>
            <person name="Secka A."/>
            <person name="Antonio M."/>
            <person name="Oren A."/>
            <person name="Chaudhuri R.R."/>
            <person name="La Ragione R."/>
            <person name="Hildebrand F."/>
            <person name="Pallen M.J."/>
        </authorList>
    </citation>
    <scope>NUCLEOTIDE SEQUENCE</scope>
    <source>
        <strain evidence="2">5032</strain>
    </source>
</reference>
<dbReference type="Proteomes" id="UP000823821">
    <property type="component" value="Unassembled WGS sequence"/>
</dbReference>
<evidence type="ECO:0000256" key="1">
    <source>
        <dbReference type="SAM" id="Phobius"/>
    </source>
</evidence>
<accession>A0A9D2KRI8</accession>
<feature type="transmembrane region" description="Helical" evidence="1">
    <location>
        <begin position="39"/>
        <end position="58"/>
    </location>
</feature>
<feature type="transmembrane region" description="Helical" evidence="1">
    <location>
        <begin position="100"/>
        <end position="119"/>
    </location>
</feature>
<gene>
    <name evidence="2" type="ORF">H9784_05005</name>
</gene>
<feature type="transmembrane region" description="Helical" evidence="1">
    <location>
        <begin position="208"/>
        <end position="226"/>
    </location>
</feature>
<name>A0A9D2KRI8_9BACT</name>
<sequence length="290" mass="31754">MPMTATHVERATVSTAFALLALAEGFLLAVIRQALHDEFFDPSILAFICPFLFLPAYAGRRIRMEASGSFPARFLPLLLPLALLPLGLELPFREWPDGSVLLLFVPYGLFLLGLFTGPAERQRKMTGKAYARYLLMAVEATILLALCLGCLTAPLLLVCAWDLYAASSTQVKSFLSAPLGLSGLFVALDCGRRLASGAPSPSSFAARYLPLLLPPLLFLSLGYSFMHAFSSASFLLFEAATLAFLLIYSLFLFAFRREDRCRKPARGRRVGVVCLLLVLVPPCTAYAVKF</sequence>
<keyword evidence="1" id="KW-1133">Transmembrane helix</keyword>
<keyword evidence="1" id="KW-0472">Membrane</keyword>
<comment type="caution">
    <text evidence="2">The sequence shown here is derived from an EMBL/GenBank/DDBJ whole genome shotgun (WGS) entry which is preliminary data.</text>
</comment>
<dbReference type="EMBL" id="DWZD01000034">
    <property type="protein sequence ID" value="HJA78915.1"/>
    <property type="molecule type" value="Genomic_DNA"/>
</dbReference>
<proteinExistence type="predicted"/>
<feature type="transmembrane region" description="Helical" evidence="1">
    <location>
        <begin position="140"/>
        <end position="164"/>
    </location>
</feature>
<feature type="non-terminal residue" evidence="2">
    <location>
        <position position="290"/>
    </location>
</feature>
<evidence type="ECO:0000313" key="2">
    <source>
        <dbReference type="EMBL" id="HJA78915.1"/>
    </source>
</evidence>
<feature type="transmembrane region" description="Helical" evidence="1">
    <location>
        <begin position="70"/>
        <end position="88"/>
    </location>
</feature>
<evidence type="ECO:0000313" key="3">
    <source>
        <dbReference type="Proteomes" id="UP000823821"/>
    </source>
</evidence>
<dbReference type="AlphaFoldDB" id="A0A9D2KRI8"/>
<feature type="transmembrane region" description="Helical" evidence="1">
    <location>
        <begin position="267"/>
        <end position="288"/>
    </location>
</feature>